<dbReference type="Proteomes" id="UP000190675">
    <property type="component" value="Chromosome I"/>
</dbReference>
<feature type="chain" id="PRO_5013155466" evidence="1">
    <location>
        <begin position="20"/>
        <end position="61"/>
    </location>
</feature>
<feature type="signal peptide" evidence="1">
    <location>
        <begin position="1"/>
        <end position="19"/>
    </location>
</feature>
<dbReference type="EMBL" id="LT670818">
    <property type="protein sequence ID" value="SHH58041.1"/>
    <property type="molecule type" value="Genomic_DNA"/>
</dbReference>
<gene>
    <name evidence="2" type="ORF">SAMN05444169_8177</name>
</gene>
<dbReference type="AlphaFoldDB" id="A0A1M5U599"/>
<organism evidence="2 3">
    <name type="scientific">Bradyrhizobium erythrophlei</name>
    <dbReference type="NCBI Taxonomy" id="1437360"/>
    <lineage>
        <taxon>Bacteria</taxon>
        <taxon>Pseudomonadati</taxon>
        <taxon>Pseudomonadota</taxon>
        <taxon>Alphaproteobacteria</taxon>
        <taxon>Hyphomicrobiales</taxon>
        <taxon>Nitrobacteraceae</taxon>
        <taxon>Bradyrhizobium</taxon>
    </lineage>
</organism>
<accession>A0A1M5U599</accession>
<dbReference type="PROSITE" id="PS51257">
    <property type="entry name" value="PROKAR_LIPOPROTEIN"/>
    <property type="match status" value="1"/>
</dbReference>
<evidence type="ECO:0000256" key="1">
    <source>
        <dbReference type="SAM" id="SignalP"/>
    </source>
</evidence>
<name>A0A1M5U599_9BRAD</name>
<sequence>MRSLAMVMLVLIGSCGFDAAAQAQASCKMCSDQQRACMKNYAGPTCKSEYQMCMKSCGKKS</sequence>
<protein>
    <submittedName>
        <fullName evidence="2">Uncharacterized protein</fullName>
    </submittedName>
</protein>
<evidence type="ECO:0000313" key="3">
    <source>
        <dbReference type="Proteomes" id="UP000190675"/>
    </source>
</evidence>
<evidence type="ECO:0000313" key="2">
    <source>
        <dbReference type="EMBL" id="SHH58041.1"/>
    </source>
</evidence>
<keyword evidence="1" id="KW-0732">Signal</keyword>
<proteinExistence type="predicted"/>
<reference evidence="2 3" key="1">
    <citation type="submission" date="2016-11" db="EMBL/GenBank/DDBJ databases">
        <authorList>
            <person name="Jaros S."/>
            <person name="Januszkiewicz K."/>
            <person name="Wedrychowicz H."/>
        </authorList>
    </citation>
    <scope>NUCLEOTIDE SEQUENCE [LARGE SCALE GENOMIC DNA]</scope>
    <source>
        <strain evidence="2 3">GAS242</strain>
    </source>
</reference>